<dbReference type="AlphaFoldDB" id="A0A8H6JAN1"/>
<gene>
    <name evidence="1" type="ORF">CPLU01_15535</name>
</gene>
<accession>A0A8H6JAN1</accession>
<dbReference type="Pfam" id="PF12013">
    <property type="entry name" value="OrsD"/>
    <property type="match status" value="1"/>
</dbReference>
<keyword evidence="2" id="KW-1185">Reference proteome</keyword>
<sequence>MTGYEYQIDKMVVVNEEHCILICKLCKAAVRPGKGIEGHFRTHWIKGTLLQELLRSVAGYPLEDPKVTELPNNGSRPVSELPIRLGLKCQQCRFAGASVDVLTRHRKKEHLDTSPASQVCERVKIQSWMTGSRARYWVVNSRVWHRFLAGAGDMEKHSHFRAIEGVESALKAEQVERLRKGDREEGIDRDSSWVKRVQWVRHFGSRDLITIHDKAQWIRAKKGFGRQAEPDDESIAEARVLTQLAASFDREVLRCCDRLEGVPTELLQALQSISAAAPSGQPFRIK</sequence>
<comment type="caution">
    <text evidence="1">The sequence shown here is derived from an EMBL/GenBank/DDBJ whole genome shotgun (WGS) entry which is preliminary data.</text>
</comment>
<reference evidence="1" key="1">
    <citation type="journal article" date="2020" name="Phytopathology">
        <title>Genome Sequence Resources of Colletotrichum truncatum, C. plurivorum, C. musicola, and C. sojae: Four Species Pathogenic to Soybean (Glycine max).</title>
        <authorList>
            <person name="Rogerio F."/>
            <person name="Boufleur T.R."/>
            <person name="Ciampi-Guillardi M."/>
            <person name="Sukno S.A."/>
            <person name="Thon M.R."/>
            <person name="Massola Junior N.S."/>
            <person name="Baroncelli R."/>
        </authorList>
    </citation>
    <scope>NUCLEOTIDE SEQUENCE</scope>
    <source>
        <strain evidence="1">LFN00145</strain>
    </source>
</reference>
<organism evidence="1 2">
    <name type="scientific">Colletotrichum plurivorum</name>
    <dbReference type="NCBI Taxonomy" id="2175906"/>
    <lineage>
        <taxon>Eukaryota</taxon>
        <taxon>Fungi</taxon>
        <taxon>Dikarya</taxon>
        <taxon>Ascomycota</taxon>
        <taxon>Pezizomycotina</taxon>
        <taxon>Sordariomycetes</taxon>
        <taxon>Hypocreomycetidae</taxon>
        <taxon>Glomerellales</taxon>
        <taxon>Glomerellaceae</taxon>
        <taxon>Colletotrichum</taxon>
        <taxon>Colletotrichum orchidearum species complex</taxon>
    </lineage>
</organism>
<dbReference type="Proteomes" id="UP000654918">
    <property type="component" value="Unassembled WGS sequence"/>
</dbReference>
<feature type="non-terminal residue" evidence="1">
    <location>
        <position position="286"/>
    </location>
</feature>
<evidence type="ECO:0000313" key="2">
    <source>
        <dbReference type="Proteomes" id="UP000654918"/>
    </source>
</evidence>
<evidence type="ECO:0008006" key="3">
    <source>
        <dbReference type="Google" id="ProtNLM"/>
    </source>
</evidence>
<name>A0A8H6JAN1_9PEZI</name>
<protein>
    <recommendedName>
        <fullName evidence="3">C2H2-type domain-containing protein</fullName>
    </recommendedName>
</protein>
<evidence type="ECO:0000313" key="1">
    <source>
        <dbReference type="EMBL" id="KAF6809228.1"/>
    </source>
</evidence>
<dbReference type="EMBL" id="WIGO01000543">
    <property type="protein sequence ID" value="KAF6809228.1"/>
    <property type="molecule type" value="Genomic_DNA"/>
</dbReference>
<dbReference type="InterPro" id="IPR022698">
    <property type="entry name" value="OrsD"/>
</dbReference>
<proteinExistence type="predicted"/>